<evidence type="ECO:0000313" key="1">
    <source>
        <dbReference type="EMBL" id="KIL35044.1"/>
    </source>
</evidence>
<dbReference type="EMBL" id="JXAL01000024">
    <property type="protein sequence ID" value="KIL35044.1"/>
    <property type="molecule type" value="Genomic_DNA"/>
</dbReference>
<reference evidence="1 2" key="1">
    <citation type="submission" date="2014-12" db="EMBL/GenBank/DDBJ databases">
        <title>Draft genome sequence of Cohnella kolymensis strain B-2846.</title>
        <authorList>
            <person name="Karlyshev A.V."/>
            <person name="Kudryashova E.B."/>
        </authorList>
    </citation>
    <scope>NUCLEOTIDE SEQUENCE [LARGE SCALE GENOMIC DNA]</scope>
    <source>
        <strain evidence="1 2">VKM B-2846</strain>
    </source>
</reference>
<name>A0ABR5A1W8_9BACL</name>
<organism evidence="1 2">
    <name type="scientific">Cohnella kolymensis</name>
    <dbReference type="NCBI Taxonomy" id="1590652"/>
    <lineage>
        <taxon>Bacteria</taxon>
        <taxon>Bacillati</taxon>
        <taxon>Bacillota</taxon>
        <taxon>Bacilli</taxon>
        <taxon>Bacillales</taxon>
        <taxon>Paenibacillaceae</taxon>
        <taxon>Cohnella</taxon>
    </lineage>
</organism>
<proteinExistence type="predicted"/>
<evidence type="ECO:0000313" key="2">
    <source>
        <dbReference type="Proteomes" id="UP000054526"/>
    </source>
</evidence>
<accession>A0ABR5A1W8</accession>
<comment type="caution">
    <text evidence="1">The sequence shown here is derived from an EMBL/GenBank/DDBJ whole genome shotgun (WGS) entry which is preliminary data.</text>
</comment>
<sequence>MNSKKKQRSNFSSQLTNTRPLKECGRMYSKVWVVPSINSPITWQARNNSQQLWRAPLDGSRRFFGVLFMLTVCQRAAEQPFP</sequence>
<gene>
    <name evidence="1" type="ORF">SD71_15385</name>
</gene>
<keyword evidence="2" id="KW-1185">Reference proteome</keyword>
<protein>
    <submittedName>
        <fullName evidence="1">Uncharacterized protein</fullName>
    </submittedName>
</protein>
<dbReference type="Proteomes" id="UP000054526">
    <property type="component" value="Unassembled WGS sequence"/>
</dbReference>